<dbReference type="EMBL" id="CP022753">
    <property type="protein sequence ID" value="ASU82581.1"/>
    <property type="molecule type" value="Genomic_DNA"/>
</dbReference>
<evidence type="ECO:0000256" key="2">
    <source>
        <dbReference type="SAM" id="Phobius"/>
    </source>
</evidence>
<keyword evidence="4" id="KW-1185">Reference proteome</keyword>
<dbReference type="RefSeq" id="WP_017620002.1">
    <property type="nucleotide sequence ID" value="NZ_ANBG01000289.1"/>
</dbReference>
<evidence type="ECO:0000256" key="1">
    <source>
        <dbReference type="SAM" id="MobiDB-lite"/>
    </source>
</evidence>
<proteinExistence type="predicted"/>
<evidence type="ECO:0000313" key="4">
    <source>
        <dbReference type="Proteomes" id="UP000215005"/>
    </source>
</evidence>
<keyword evidence="2" id="KW-0472">Membrane</keyword>
<dbReference type="AlphaFoldDB" id="A0A223S381"/>
<keyword evidence="2" id="KW-1133">Transmembrane helix</keyword>
<feature type="transmembrane region" description="Helical" evidence="2">
    <location>
        <begin position="333"/>
        <end position="353"/>
    </location>
</feature>
<keyword evidence="2" id="KW-0812">Transmembrane</keyword>
<dbReference type="OrthoDB" id="3503648at2"/>
<accession>A0A223S381</accession>
<sequence length="757" mass="81440">MTAPERSTDRTEPDPGPTEEEQPSDLSLADSGTTLLKRTFRAYYRHLWPLIVAAGVPVAPLVLLAQPLLVWLTHDAVFVNGSLEPLSGPDTFTLVAIGVLILLGFLLAPIPVGASVLLGGGALLGRTVSVRDAWRAALRRYFTTLTWIVQLIVLSLVAIAAFVGLGLWLPTETPMWLLAGMALLPFLLLVVPVTVMLPVALIEGHGPWRGLAVAWRMGRYDRGVHFFCVLGSWGVMTLANRGLDWVLQSQVGWGGMHPMALAVSFLVSAVAAPLAVLLMCAPVVSRKHQPYFAPQPYLTAPDLPRERNLDLSRVADHLPNAHHAGRSWHVMPLPLLVAVLLLPSLIGPAAMWADPFRTPDMTSSPVEGTHGDEFMVDLSPQGSHAVVSVIRRGVYMQVCDPDCTMGPTYDTNRLGSAVAAVDSGFVRTGWREVRHDSDSGKNPYAPHPDSGLYLWECDSVRQCDEDDGTQIRRFGGHLFSIYSAVASLGEGLLVVSYVSPDDSPQLDEIQGGDKGGLLAQVCEDLACSNPHSIPLPDDITVGSSTVEGPFLDVAIAPEGGFTIAAFDGSWGTLNAISCPDTECAKPKVTPIVEDQFRREYEGGFRSRFGARIEHRPDGTPVLAYREVKTGAAHLVDCHDSACTDFTDRAVTGPGWARPVPGLAVDSHGKPQLATFDMAAQRLVLMSCHDTSCAESATTVLADFTGEPVVSALALDRQDRPHIVWTDGERTFAGVGSSGSTEYLRCAEPLCGARDQTP</sequence>
<dbReference type="Proteomes" id="UP000215005">
    <property type="component" value="Chromosome"/>
</dbReference>
<reference evidence="3 4" key="1">
    <citation type="submission" date="2017-08" db="EMBL/GenBank/DDBJ databases">
        <title>The complete genome sequence of Nocardiopsis gilva YIM 90087.</title>
        <authorList>
            <person name="Yin M."/>
            <person name="Tang S."/>
        </authorList>
    </citation>
    <scope>NUCLEOTIDE SEQUENCE [LARGE SCALE GENOMIC DNA]</scope>
    <source>
        <strain evidence="3 4">YIM 90087</strain>
    </source>
</reference>
<organism evidence="3 4">
    <name type="scientific">Nocardiopsis gilva YIM 90087</name>
    <dbReference type="NCBI Taxonomy" id="1235441"/>
    <lineage>
        <taxon>Bacteria</taxon>
        <taxon>Bacillati</taxon>
        <taxon>Actinomycetota</taxon>
        <taxon>Actinomycetes</taxon>
        <taxon>Streptosporangiales</taxon>
        <taxon>Nocardiopsidaceae</taxon>
        <taxon>Nocardiopsis</taxon>
    </lineage>
</organism>
<feature type="region of interest" description="Disordered" evidence="1">
    <location>
        <begin position="1"/>
        <end position="27"/>
    </location>
</feature>
<feature type="transmembrane region" description="Helical" evidence="2">
    <location>
        <begin position="92"/>
        <end position="124"/>
    </location>
</feature>
<feature type="transmembrane region" description="Helical" evidence="2">
    <location>
        <begin position="259"/>
        <end position="284"/>
    </location>
</feature>
<feature type="transmembrane region" description="Helical" evidence="2">
    <location>
        <begin position="145"/>
        <end position="169"/>
    </location>
</feature>
<feature type="transmembrane region" description="Helical" evidence="2">
    <location>
        <begin position="223"/>
        <end position="239"/>
    </location>
</feature>
<protein>
    <submittedName>
        <fullName evidence="3">Uncharacterized protein</fullName>
    </submittedName>
</protein>
<name>A0A223S381_9ACTN</name>
<feature type="compositionally biased region" description="Basic and acidic residues" evidence="1">
    <location>
        <begin position="1"/>
        <end position="13"/>
    </location>
</feature>
<gene>
    <name evidence="3" type="ORF">CDO52_07095</name>
</gene>
<evidence type="ECO:0000313" key="3">
    <source>
        <dbReference type="EMBL" id="ASU82581.1"/>
    </source>
</evidence>
<feature type="transmembrane region" description="Helical" evidence="2">
    <location>
        <begin position="47"/>
        <end position="72"/>
    </location>
</feature>
<dbReference type="KEGG" id="ngv:CDO52_07095"/>
<feature type="transmembrane region" description="Helical" evidence="2">
    <location>
        <begin position="175"/>
        <end position="202"/>
    </location>
</feature>